<gene>
    <name evidence="2" type="ORF">BDN70DRAFT_926842</name>
</gene>
<dbReference type="InterPro" id="IPR001810">
    <property type="entry name" value="F-box_dom"/>
</dbReference>
<dbReference type="OrthoDB" id="2322499at2759"/>
<reference evidence="2" key="1">
    <citation type="submission" date="2020-11" db="EMBL/GenBank/DDBJ databases">
        <authorList>
            <consortium name="DOE Joint Genome Institute"/>
            <person name="Ahrendt S."/>
            <person name="Riley R."/>
            <person name="Andreopoulos W."/>
            <person name="Labutti K."/>
            <person name="Pangilinan J."/>
            <person name="Ruiz-Duenas F.J."/>
            <person name="Barrasa J.M."/>
            <person name="Sanchez-Garcia M."/>
            <person name="Camarero S."/>
            <person name="Miyauchi S."/>
            <person name="Serrano A."/>
            <person name="Linde D."/>
            <person name="Babiker R."/>
            <person name="Drula E."/>
            <person name="Ayuso-Fernandez I."/>
            <person name="Pacheco R."/>
            <person name="Padilla G."/>
            <person name="Ferreira P."/>
            <person name="Barriuso J."/>
            <person name="Kellner H."/>
            <person name="Castanera R."/>
            <person name="Alfaro M."/>
            <person name="Ramirez L."/>
            <person name="Pisabarro A.G."/>
            <person name="Kuo A."/>
            <person name="Tritt A."/>
            <person name="Lipzen A."/>
            <person name="He G."/>
            <person name="Yan M."/>
            <person name="Ng V."/>
            <person name="Cullen D."/>
            <person name="Martin F."/>
            <person name="Rosso M.-N."/>
            <person name="Henrissat B."/>
            <person name="Hibbett D."/>
            <person name="Martinez A.T."/>
            <person name="Grigoriev I.V."/>
        </authorList>
    </citation>
    <scope>NUCLEOTIDE SEQUENCE</scope>
    <source>
        <strain evidence="2">CIRM-BRFM 674</strain>
    </source>
</reference>
<protein>
    <recommendedName>
        <fullName evidence="1">F-box domain-containing protein</fullName>
    </recommendedName>
</protein>
<name>A0A9P5ZEV4_9AGAR</name>
<dbReference type="AlphaFoldDB" id="A0A9P5ZEV4"/>
<dbReference type="Gene3D" id="1.20.1280.50">
    <property type="match status" value="1"/>
</dbReference>
<dbReference type="Proteomes" id="UP000807469">
    <property type="component" value="Unassembled WGS sequence"/>
</dbReference>
<sequence length="183" mass="21376">MHSTNSHHQGMENDDEETPAIDLERSNSCSDIGRLLPFYQLDGHDLLDNLWGRRQREWSIRSKNLSKGRDRGNYVRSYVLSKLRIEMKSIRPRVSWSLEALWSLPAELICSIFEFLHPIDLYHAIRASKKLRHFLLDKNTESIWKQAFHNYPDIPLYPNYVSAPKWVSLAFGPATCDVYLSTN</sequence>
<dbReference type="EMBL" id="MU155131">
    <property type="protein sequence ID" value="KAF9486137.1"/>
    <property type="molecule type" value="Genomic_DNA"/>
</dbReference>
<evidence type="ECO:0000259" key="1">
    <source>
        <dbReference type="PROSITE" id="PS50181"/>
    </source>
</evidence>
<dbReference type="SUPFAM" id="SSF81383">
    <property type="entry name" value="F-box domain"/>
    <property type="match status" value="1"/>
</dbReference>
<comment type="caution">
    <text evidence="2">The sequence shown here is derived from an EMBL/GenBank/DDBJ whole genome shotgun (WGS) entry which is preliminary data.</text>
</comment>
<organism evidence="2 3">
    <name type="scientific">Pholiota conissans</name>
    <dbReference type="NCBI Taxonomy" id="109636"/>
    <lineage>
        <taxon>Eukaryota</taxon>
        <taxon>Fungi</taxon>
        <taxon>Dikarya</taxon>
        <taxon>Basidiomycota</taxon>
        <taxon>Agaricomycotina</taxon>
        <taxon>Agaricomycetes</taxon>
        <taxon>Agaricomycetidae</taxon>
        <taxon>Agaricales</taxon>
        <taxon>Agaricineae</taxon>
        <taxon>Strophariaceae</taxon>
        <taxon>Pholiota</taxon>
    </lineage>
</organism>
<proteinExistence type="predicted"/>
<dbReference type="Pfam" id="PF12937">
    <property type="entry name" value="F-box-like"/>
    <property type="match status" value="1"/>
</dbReference>
<evidence type="ECO:0000313" key="2">
    <source>
        <dbReference type="EMBL" id="KAF9486137.1"/>
    </source>
</evidence>
<accession>A0A9P5ZEV4</accession>
<dbReference type="InterPro" id="IPR036047">
    <property type="entry name" value="F-box-like_dom_sf"/>
</dbReference>
<dbReference type="PROSITE" id="PS50181">
    <property type="entry name" value="FBOX"/>
    <property type="match status" value="1"/>
</dbReference>
<evidence type="ECO:0000313" key="3">
    <source>
        <dbReference type="Proteomes" id="UP000807469"/>
    </source>
</evidence>
<keyword evidence="3" id="KW-1185">Reference proteome</keyword>
<feature type="domain" description="F-box" evidence="1">
    <location>
        <begin position="98"/>
        <end position="147"/>
    </location>
</feature>